<dbReference type="EMBL" id="SHAG01000016">
    <property type="protein sequence ID" value="RZO76189.1"/>
    <property type="molecule type" value="Genomic_DNA"/>
</dbReference>
<evidence type="ECO:0000256" key="1">
    <source>
        <dbReference type="ARBA" id="ARBA00001954"/>
    </source>
</evidence>
<dbReference type="InterPro" id="IPR008775">
    <property type="entry name" value="Phytyl_CoA_dOase-like"/>
</dbReference>
<dbReference type="Gene3D" id="2.60.120.620">
    <property type="entry name" value="q2cbj1_9rhob like domain"/>
    <property type="match status" value="1"/>
</dbReference>
<dbReference type="Proteomes" id="UP000316199">
    <property type="component" value="Unassembled WGS sequence"/>
</dbReference>
<evidence type="ECO:0008006" key="4">
    <source>
        <dbReference type="Google" id="ProtNLM"/>
    </source>
</evidence>
<comment type="cofactor">
    <cofactor evidence="1">
        <name>Fe(2+)</name>
        <dbReference type="ChEBI" id="CHEBI:29033"/>
    </cofactor>
</comment>
<dbReference type="PANTHER" id="PTHR20883">
    <property type="entry name" value="PHYTANOYL-COA DIOXYGENASE DOMAIN CONTAINING 1"/>
    <property type="match status" value="1"/>
</dbReference>
<gene>
    <name evidence="2" type="ORF">EVA68_05040</name>
</gene>
<protein>
    <recommendedName>
        <fullName evidence="4">Phytanoyl-CoA dioxygenase</fullName>
    </recommendedName>
</protein>
<organism evidence="2 3">
    <name type="scientific">OM182 bacterium</name>
    <dbReference type="NCBI Taxonomy" id="2510334"/>
    <lineage>
        <taxon>Bacteria</taxon>
        <taxon>Pseudomonadati</taxon>
        <taxon>Pseudomonadota</taxon>
        <taxon>Gammaproteobacteria</taxon>
        <taxon>OMG group</taxon>
        <taxon>OM182 clade</taxon>
    </lineage>
</organism>
<dbReference type="Pfam" id="PF05721">
    <property type="entry name" value="PhyH"/>
    <property type="match status" value="1"/>
</dbReference>
<dbReference type="SUPFAM" id="SSF51197">
    <property type="entry name" value="Clavaminate synthase-like"/>
    <property type="match status" value="1"/>
</dbReference>
<evidence type="ECO:0000313" key="3">
    <source>
        <dbReference type="Proteomes" id="UP000316199"/>
    </source>
</evidence>
<proteinExistence type="predicted"/>
<comment type="caution">
    <text evidence="2">The sequence shown here is derived from an EMBL/GenBank/DDBJ whole genome shotgun (WGS) entry which is preliminary data.</text>
</comment>
<reference evidence="2 3" key="1">
    <citation type="submission" date="2019-02" db="EMBL/GenBank/DDBJ databases">
        <title>Prokaryotic population dynamics and viral predation in marine succession experiment using metagenomics: the confinement effect.</title>
        <authorList>
            <person name="Haro-Moreno J.M."/>
            <person name="Rodriguez-Valera F."/>
            <person name="Lopez-Perez M."/>
        </authorList>
    </citation>
    <scope>NUCLEOTIDE SEQUENCE [LARGE SCALE GENOMIC DNA]</scope>
    <source>
        <strain evidence="2">MED-G157</strain>
    </source>
</reference>
<name>A0A520S154_9GAMM</name>
<dbReference type="GO" id="GO:0005506">
    <property type="term" value="F:iron ion binding"/>
    <property type="evidence" value="ECO:0007669"/>
    <property type="project" value="UniProtKB-ARBA"/>
</dbReference>
<dbReference type="GO" id="GO:0016706">
    <property type="term" value="F:2-oxoglutarate-dependent dioxygenase activity"/>
    <property type="evidence" value="ECO:0007669"/>
    <property type="project" value="UniProtKB-ARBA"/>
</dbReference>
<evidence type="ECO:0000313" key="2">
    <source>
        <dbReference type="EMBL" id="RZO76189.1"/>
    </source>
</evidence>
<dbReference type="PANTHER" id="PTHR20883:SF48">
    <property type="entry name" value="ECTOINE DIOXYGENASE"/>
    <property type="match status" value="1"/>
</dbReference>
<sequence length="236" mass="26788">MWTKLTSKVSKKNIDNITMRANEIVNAAHSKEALNWANKDFFKADNLDLLRLIHLDIWPEIKGFIDFKDPIIDHASLLIKAPGGEATRMHQDIAYWGDREFTPTIFSVWIALEVMTKEKGGLHLLYQNEVPPAQMSNFNRGSTYEHEQINDAEVSGGFPILITPVIESELAKSMQLVNLERGEAVAFDSYEPHMTLKNTSGAPRRAMKIAYADGSQKTQKHPHLMKTIELEKQTEL</sequence>
<accession>A0A520S154</accession>
<dbReference type="AlphaFoldDB" id="A0A520S154"/>